<dbReference type="RefSeq" id="WP_377352214.1">
    <property type="nucleotide sequence ID" value="NZ_JBHMEF010000003.1"/>
</dbReference>
<accession>A0ABV6NXN2</accession>
<dbReference type="Gene3D" id="2.115.10.20">
    <property type="entry name" value="Glycosyl hydrolase domain, family 43"/>
    <property type="match status" value="1"/>
</dbReference>
<keyword evidence="2" id="KW-0808">Transferase</keyword>
<dbReference type="InterPro" id="IPR007184">
    <property type="entry name" value="Mannoside_phosphorylase"/>
</dbReference>
<gene>
    <name evidence="4" type="ORF">ACFFHU_15130</name>
</gene>
<reference evidence="4 5" key="1">
    <citation type="submission" date="2024-09" db="EMBL/GenBank/DDBJ databases">
        <authorList>
            <person name="Sun Q."/>
            <person name="Mori K."/>
        </authorList>
    </citation>
    <scope>NUCLEOTIDE SEQUENCE [LARGE SCALE GENOMIC DNA]</scope>
    <source>
        <strain evidence="4 5">TBRC 2205</strain>
    </source>
</reference>
<evidence type="ECO:0000256" key="3">
    <source>
        <dbReference type="ARBA" id="ARBA00024356"/>
    </source>
</evidence>
<dbReference type="PANTHER" id="PTHR34106:SF5">
    <property type="entry name" value="GLYCOSIDASE"/>
    <property type="match status" value="1"/>
</dbReference>
<dbReference type="Pfam" id="PF04041">
    <property type="entry name" value="Glyco_hydro_130"/>
    <property type="match status" value="1"/>
</dbReference>
<evidence type="ECO:0000313" key="4">
    <source>
        <dbReference type="EMBL" id="MFC0565464.1"/>
    </source>
</evidence>
<dbReference type="Proteomes" id="UP001589894">
    <property type="component" value="Unassembled WGS sequence"/>
</dbReference>
<keyword evidence="1" id="KW-0328">Glycosyltransferase</keyword>
<comment type="caution">
    <text evidence="4">The sequence shown here is derived from an EMBL/GenBank/DDBJ whole genome shotgun (WGS) entry which is preliminary data.</text>
</comment>
<name>A0ABV6NXN2_9ACTN</name>
<evidence type="ECO:0000256" key="2">
    <source>
        <dbReference type="ARBA" id="ARBA00022679"/>
    </source>
</evidence>
<proteinExistence type="inferred from homology"/>
<dbReference type="EMBL" id="JBHLUE010000011">
    <property type="protein sequence ID" value="MFC0565464.1"/>
    <property type="molecule type" value="Genomic_DNA"/>
</dbReference>
<evidence type="ECO:0000313" key="5">
    <source>
        <dbReference type="Proteomes" id="UP001589894"/>
    </source>
</evidence>
<organism evidence="4 5">
    <name type="scientific">Plantactinospora siamensis</name>
    <dbReference type="NCBI Taxonomy" id="555372"/>
    <lineage>
        <taxon>Bacteria</taxon>
        <taxon>Bacillati</taxon>
        <taxon>Actinomycetota</taxon>
        <taxon>Actinomycetes</taxon>
        <taxon>Micromonosporales</taxon>
        <taxon>Micromonosporaceae</taxon>
        <taxon>Plantactinospora</taxon>
    </lineage>
</organism>
<protein>
    <recommendedName>
        <fullName evidence="6">Glycosidase</fullName>
    </recommendedName>
</protein>
<dbReference type="PANTHER" id="PTHR34106">
    <property type="entry name" value="GLYCOSIDASE"/>
    <property type="match status" value="1"/>
</dbReference>
<evidence type="ECO:0000256" key="1">
    <source>
        <dbReference type="ARBA" id="ARBA00022676"/>
    </source>
</evidence>
<sequence length="364" mass="39772">MVTSPTIQAVPYRLTRVGVVMRPDPDEPLEAEGVLNPASGRGPDGRLYLLPRLVSDGNVSRVGLAEVLTEADVPVGVRRRGVVLAPDEGWERGKANAGVEDPRTTWIPRLGLHVMTYVAYGPLGPRLALAVSTDLERWRRLGPAHFRYQPDLDTDLNLYPNKDAVFFPEPVPGPDGEPAIAMLHRPMWDLGWIRPGEGSHLPAGVTDERAGIWVSFVPLAEVERDITALVELRGHAQVALPAYEFEELKIGAGPPPVRVPEGWLLLHHGVRGHIPTGGWDPRAQRVSYTAGAMLLDPEDVTRVLARTPEPLLRPETGEETSGVVDNVVFPTAIEEIAGQRYVFYGMADARIGVARLDRVSEGQA</sequence>
<comment type="similarity">
    <text evidence="3">Belongs to the glycosyl hydrolase 130 family.</text>
</comment>
<dbReference type="InterPro" id="IPR023296">
    <property type="entry name" value="Glyco_hydro_beta-prop_sf"/>
</dbReference>
<dbReference type="SUPFAM" id="SSF75005">
    <property type="entry name" value="Arabinanase/levansucrase/invertase"/>
    <property type="match status" value="1"/>
</dbReference>
<keyword evidence="5" id="KW-1185">Reference proteome</keyword>
<evidence type="ECO:0008006" key="6">
    <source>
        <dbReference type="Google" id="ProtNLM"/>
    </source>
</evidence>